<dbReference type="PANTHER" id="PTHR34322">
    <property type="entry name" value="TRANSPOSASE, Y1_TNP DOMAIN-CONTAINING"/>
    <property type="match status" value="1"/>
</dbReference>
<dbReference type="GO" id="GO:0004803">
    <property type="term" value="F:transposase activity"/>
    <property type="evidence" value="ECO:0007669"/>
    <property type="project" value="InterPro"/>
</dbReference>
<name>A0A1A7C756_9BURK</name>
<evidence type="ECO:0000259" key="1">
    <source>
        <dbReference type="SMART" id="SM01321"/>
    </source>
</evidence>
<organism evidence="2 3">
    <name type="scientific">Janthinobacterium psychrotolerans</name>
    <dbReference type="NCBI Taxonomy" id="1747903"/>
    <lineage>
        <taxon>Bacteria</taxon>
        <taxon>Pseudomonadati</taxon>
        <taxon>Pseudomonadota</taxon>
        <taxon>Betaproteobacteria</taxon>
        <taxon>Burkholderiales</taxon>
        <taxon>Oxalobacteraceae</taxon>
        <taxon>Janthinobacterium</taxon>
    </lineage>
</organism>
<dbReference type="OrthoDB" id="9814067at2"/>
<accession>A0A1A7C756</accession>
<evidence type="ECO:0000313" key="3">
    <source>
        <dbReference type="Proteomes" id="UP000092713"/>
    </source>
</evidence>
<dbReference type="PATRIC" id="fig|1747903.4.peg.4512"/>
<reference evidence="2 3" key="1">
    <citation type="submission" date="2016-04" db="EMBL/GenBank/DDBJ databases">
        <title>Draft genome sequence of Janthinobacterium psychrotolerans sp. nov., isolated from freshwater sediments in Denmark.</title>
        <authorList>
            <person name="Gong X."/>
            <person name="Skrivergaard S."/>
            <person name="Korsgaard B.S."/>
            <person name="Schreiber L."/>
            <person name="Marshall I.P."/>
            <person name="Finster K."/>
            <person name="Schramm A."/>
        </authorList>
    </citation>
    <scope>NUCLEOTIDE SEQUENCE [LARGE SCALE GENOMIC DNA]</scope>
    <source>
        <strain evidence="2 3">S3-2</strain>
    </source>
</reference>
<evidence type="ECO:0000313" key="2">
    <source>
        <dbReference type="EMBL" id="OBV40854.1"/>
    </source>
</evidence>
<dbReference type="STRING" id="1747903.ASR47_102059"/>
<dbReference type="GO" id="GO:0006313">
    <property type="term" value="P:DNA transposition"/>
    <property type="evidence" value="ECO:0007669"/>
    <property type="project" value="InterPro"/>
</dbReference>
<dbReference type="AlphaFoldDB" id="A0A1A7C756"/>
<dbReference type="GO" id="GO:0003677">
    <property type="term" value="F:DNA binding"/>
    <property type="evidence" value="ECO:0007669"/>
    <property type="project" value="InterPro"/>
</dbReference>
<keyword evidence="3" id="KW-1185">Reference proteome</keyword>
<dbReference type="SUPFAM" id="SSF143422">
    <property type="entry name" value="Transposase IS200-like"/>
    <property type="match status" value="1"/>
</dbReference>
<dbReference type="InterPro" id="IPR002686">
    <property type="entry name" value="Transposase_17"/>
</dbReference>
<gene>
    <name evidence="2" type="ORF">ASR47_102059</name>
</gene>
<dbReference type="PANTHER" id="PTHR34322:SF2">
    <property type="entry name" value="TRANSPOSASE IS200-LIKE DOMAIN-CONTAINING PROTEIN"/>
    <property type="match status" value="1"/>
</dbReference>
<dbReference type="Proteomes" id="UP000092713">
    <property type="component" value="Unassembled WGS sequence"/>
</dbReference>
<sequence length="233" mass="26211">MARLPRLIIPHLPHYVIQRSSNQQPVFQDSVDYTQFLAWLKTGAKMFKVAVHAYVLLPDQLHLLATPGDATGLGQLMQWLGRYYVPYFNQKYGREGALWQGRYKTSVIDAEHFFLLSCHYLEMVPVRAGLAAQPLDYPWSSHAHHAGVQPDPIVTDHALYWALGNTPFDREAAYLRLVEQGLGSGQVRALEAAVLKGWPLGADAFKQALEVKMKRQVLPAKRGRPRKLAAEGS</sequence>
<dbReference type="InterPro" id="IPR036515">
    <property type="entry name" value="Transposase_17_sf"/>
</dbReference>
<dbReference type="RefSeq" id="WP_065306582.1">
    <property type="nucleotide sequence ID" value="NZ_LOCQ01000043.1"/>
</dbReference>
<comment type="caution">
    <text evidence="2">The sequence shown here is derived from an EMBL/GenBank/DDBJ whole genome shotgun (WGS) entry which is preliminary data.</text>
</comment>
<dbReference type="Gene3D" id="3.30.70.1290">
    <property type="entry name" value="Transposase IS200-like"/>
    <property type="match status" value="1"/>
</dbReference>
<dbReference type="Pfam" id="PF01797">
    <property type="entry name" value="Y1_Tnp"/>
    <property type="match status" value="1"/>
</dbReference>
<feature type="domain" description="Transposase IS200-like" evidence="1">
    <location>
        <begin position="9"/>
        <end position="124"/>
    </location>
</feature>
<dbReference type="SMART" id="SM01321">
    <property type="entry name" value="Y1_Tnp"/>
    <property type="match status" value="1"/>
</dbReference>
<proteinExistence type="predicted"/>
<protein>
    <submittedName>
        <fullName evidence="2">Putative transposase</fullName>
    </submittedName>
</protein>
<dbReference type="EMBL" id="LOCQ01000043">
    <property type="protein sequence ID" value="OBV40854.1"/>
    <property type="molecule type" value="Genomic_DNA"/>
</dbReference>